<evidence type="ECO:0000256" key="3">
    <source>
        <dbReference type="SAM" id="MobiDB-lite"/>
    </source>
</evidence>
<comment type="caution">
    <text evidence="5">The sequence shown here is derived from an EMBL/GenBank/DDBJ whole genome shotgun (WGS) entry which is preliminary data.</text>
</comment>
<dbReference type="GO" id="GO:0003747">
    <property type="term" value="F:translation release factor activity"/>
    <property type="evidence" value="ECO:0007669"/>
    <property type="project" value="InterPro"/>
</dbReference>
<comment type="similarity">
    <text evidence="1">Belongs to the prokaryotic/mitochondrial release factor family.</text>
</comment>
<sequence length="133" mass="15034">MDLSNEFQYQTTRAGGKGGQNVNKVETAVIAWWPVAASQLVTDQQKALLQEKLAHRINAEGALWVKAQSYRTQLENKADAARKLQELVEGALRKKKPRIATKVPRGVREARIDQKKKTAEKKTGRRRLRPGDF</sequence>
<keyword evidence="6" id="KW-1185">Reference proteome</keyword>
<evidence type="ECO:0000259" key="4">
    <source>
        <dbReference type="PROSITE" id="PS00745"/>
    </source>
</evidence>
<feature type="region of interest" description="Disordered" evidence="3">
    <location>
        <begin position="99"/>
        <end position="133"/>
    </location>
</feature>
<accession>A0A4R1BBF8</accession>
<protein>
    <submittedName>
        <fullName evidence="5">Aminoacyl-tRNA hydrolase</fullName>
        <ecNumber evidence="5">3.1.1.29</ecNumber>
    </submittedName>
</protein>
<dbReference type="SUPFAM" id="SSF75620">
    <property type="entry name" value="Release factor"/>
    <property type="match status" value="1"/>
</dbReference>
<dbReference type="PANTHER" id="PTHR47814:SF1">
    <property type="entry name" value="PEPTIDYL-TRNA HYDROLASE ARFB"/>
    <property type="match status" value="1"/>
</dbReference>
<dbReference type="InterPro" id="IPR000352">
    <property type="entry name" value="Pep_chain_release_fac_I"/>
</dbReference>
<dbReference type="GO" id="GO:0043022">
    <property type="term" value="F:ribosome binding"/>
    <property type="evidence" value="ECO:0007669"/>
    <property type="project" value="TreeGrafter"/>
</dbReference>
<dbReference type="Pfam" id="PF00472">
    <property type="entry name" value="RF-1"/>
    <property type="match status" value="1"/>
</dbReference>
<dbReference type="Gene3D" id="3.30.160.20">
    <property type="match status" value="1"/>
</dbReference>
<dbReference type="EC" id="3.1.1.29" evidence="5"/>
<dbReference type="OrthoDB" id="9815709at2"/>
<evidence type="ECO:0000256" key="1">
    <source>
        <dbReference type="ARBA" id="ARBA00010835"/>
    </source>
</evidence>
<feature type="coiled-coil region" evidence="2">
    <location>
        <begin position="67"/>
        <end position="94"/>
    </location>
</feature>
<evidence type="ECO:0000256" key="2">
    <source>
        <dbReference type="SAM" id="Coils"/>
    </source>
</evidence>
<organism evidence="5 6">
    <name type="scientific">Flaviaesturariibacter flavus</name>
    <dbReference type="NCBI Taxonomy" id="2502780"/>
    <lineage>
        <taxon>Bacteria</taxon>
        <taxon>Pseudomonadati</taxon>
        <taxon>Bacteroidota</taxon>
        <taxon>Chitinophagia</taxon>
        <taxon>Chitinophagales</taxon>
        <taxon>Chitinophagaceae</taxon>
        <taxon>Flaviaestuariibacter</taxon>
    </lineage>
</organism>
<dbReference type="Proteomes" id="UP000295334">
    <property type="component" value="Unassembled WGS sequence"/>
</dbReference>
<dbReference type="InterPro" id="IPR045853">
    <property type="entry name" value="Pep_chain_release_fac_I_sf"/>
</dbReference>
<proteinExistence type="inferred from homology"/>
<name>A0A4R1BBF8_9BACT</name>
<dbReference type="RefSeq" id="WP_131449295.1">
    <property type="nucleotide sequence ID" value="NZ_SJZI01000042.1"/>
</dbReference>
<dbReference type="NCBIfam" id="NF006718">
    <property type="entry name" value="PRK09256.1"/>
    <property type="match status" value="1"/>
</dbReference>
<dbReference type="PANTHER" id="PTHR47814">
    <property type="entry name" value="PEPTIDYL-TRNA HYDROLASE ARFB"/>
    <property type="match status" value="1"/>
</dbReference>
<dbReference type="GO" id="GO:0072344">
    <property type="term" value="P:rescue of stalled ribosome"/>
    <property type="evidence" value="ECO:0007669"/>
    <property type="project" value="TreeGrafter"/>
</dbReference>
<evidence type="ECO:0000313" key="5">
    <source>
        <dbReference type="EMBL" id="TCJ14304.1"/>
    </source>
</evidence>
<feature type="domain" description="Prokaryotic-type class I peptide chain release factors" evidence="4">
    <location>
        <begin position="13"/>
        <end position="29"/>
    </location>
</feature>
<evidence type="ECO:0000313" key="6">
    <source>
        <dbReference type="Proteomes" id="UP000295334"/>
    </source>
</evidence>
<dbReference type="EMBL" id="SJZI01000042">
    <property type="protein sequence ID" value="TCJ14304.1"/>
    <property type="molecule type" value="Genomic_DNA"/>
</dbReference>
<dbReference type="PROSITE" id="PS00745">
    <property type="entry name" value="RF_PROK_I"/>
    <property type="match status" value="1"/>
</dbReference>
<feature type="compositionally biased region" description="Basic and acidic residues" evidence="3">
    <location>
        <begin position="106"/>
        <end position="122"/>
    </location>
</feature>
<dbReference type="GO" id="GO:0004045">
    <property type="term" value="F:peptidyl-tRNA hydrolase activity"/>
    <property type="evidence" value="ECO:0007669"/>
    <property type="project" value="UniProtKB-EC"/>
</dbReference>
<dbReference type="AlphaFoldDB" id="A0A4R1BBF8"/>
<reference evidence="5 6" key="1">
    <citation type="submission" date="2019-03" db="EMBL/GenBank/DDBJ databases">
        <authorList>
            <person name="Kim M.K.M."/>
        </authorList>
    </citation>
    <scope>NUCLEOTIDE SEQUENCE [LARGE SCALE GENOMIC DNA]</scope>
    <source>
        <strain evidence="5 6">17J68-12</strain>
    </source>
</reference>
<keyword evidence="5" id="KW-0378">Hydrolase</keyword>
<gene>
    <name evidence="5" type="ORF">EPD60_09910</name>
</gene>
<feature type="compositionally biased region" description="Basic residues" evidence="3">
    <location>
        <begin position="123"/>
        <end position="133"/>
    </location>
</feature>
<keyword evidence="2" id="KW-0175">Coiled coil</keyword>